<organism evidence="1 2">
    <name type="scientific">Brassica napus</name>
    <name type="common">Rape</name>
    <dbReference type="NCBI Taxonomy" id="3708"/>
    <lineage>
        <taxon>Eukaryota</taxon>
        <taxon>Viridiplantae</taxon>
        <taxon>Streptophyta</taxon>
        <taxon>Embryophyta</taxon>
        <taxon>Tracheophyta</taxon>
        <taxon>Spermatophyta</taxon>
        <taxon>Magnoliopsida</taxon>
        <taxon>eudicotyledons</taxon>
        <taxon>Gunneridae</taxon>
        <taxon>Pentapetalae</taxon>
        <taxon>rosids</taxon>
        <taxon>malvids</taxon>
        <taxon>Brassicales</taxon>
        <taxon>Brassicaceae</taxon>
        <taxon>Brassiceae</taxon>
        <taxon>Brassica</taxon>
    </lineage>
</organism>
<protein>
    <submittedName>
        <fullName evidence="1">Uncharacterized protein</fullName>
    </submittedName>
</protein>
<accession>A0ABQ8EB80</accession>
<sequence length="33" mass="3978">MKMVERIFLLFLSIVVTKNYAKNLKTKRFAFRA</sequence>
<name>A0ABQ8EB80_BRANA</name>
<gene>
    <name evidence="1" type="ORF">HID58_006311</name>
</gene>
<keyword evidence="2" id="KW-1185">Reference proteome</keyword>
<comment type="caution">
    <text evidence="1">The sequence shown here is derived from an EMBL/GenBank/DDBJ whole genome shotgun (WGS) entry which is preliminary data.</text>
</comment>
<proteinExistence type="predicted"/>
<dbReference type="Proteomes" id="UP000824890">
    <property type="component" value="Unassembled WGS sequence"/>
</dbReference>
<evidence type="ECO:0000313" key="2">
    <source>
        <dbReference type="Proteomes" id="UP000824890"/>
    </source>
</evidence>
<evidence type="ECO:0000313" key="1">
    <source>
        <dbReference type="EMBL" id="KAH0938850.1"/>
    </source>
</evidence>
<reference evidence="1 2" key="1">
    <citation type="submission" date="2021-05" db="EMBL/GenBank/DDBJ databases">
        <title>Genome Assembly of Synthetic Allotetraploid Brassica napus Reveals Homoeologous Exchanges between Subgenomes.</title>
        <authorList>
            <person name="Davis J.T."/>
        </authorList>
    </citation>
    <scope>NUCLEOTIDE SEQUENCE [LARGE SCALE GENOMIC DNA]</scope>
    <source>
        <strain evidence="2">cv. Da-Ae</strain>
        <tissue evidence="1">Seedling</tissue>
    </source>
</reference>
<dbReference type="EMBL" id="JAGKQM010000002">
    <property type="protein sequence ID" value="KAH0938850.1"/>
    <property type="molecule type" value="Genomic_DNA"/>
</dbReference>